<dbReference type="Gene3D" id="3.30.750.24">
    <property type="entry name" value="STAS domain"/>
    <property type="match status" value="1"/>
</dbReference>
<proteinExistence type="predicted"/>
<evidence type="ECO:0000313" key="3">
    <source>
        <dbReference type="EMBL" id="SCG74172.1"/>
    </source>
</evidence>
<dbReference type="InterPro" id="IPR036513">
    <property type="entry name" value="STAS_dom_sf"/>
</dbReference>
<dbReference type="InterPro" id="IPR050267">
    <property type="entry name" value="Anti-sigma-factor_SerPK"/>
</dbReference>
<dbReference type="InterPro" id="IPR036890">
    <property type="entry name" value="HATPase_C_sf"/>
</dbReference>
<dbReference type="InterPro" id="IPR003594">
    <property type="entry name" value="HATPase_dom"/>
</dbReference>
<dbReference type="AlphaFoldDB" id="A0A1C5JUD1"/>
<evidence type="ECO:0000256" key="1">
    <source>
        <dbReference type="ARBA" id="ARBA00022527"/>
    </source>
</evidence>
<dbReference type="InterPro" id="IPR002645">
    <property type="entry name" value="STAS_dom"/>
</dbReference>
<evidence type="ECO:0000259" key="2">
    <source>
        <dbReference type="PROSITE" id="PS50801"/>
    </source>
</evidence>
<dbReference type="RefSeq" id="WP_089014828.1">
    <property type="nucleotide sequence ID" value="NZ_LT607754.1"/>
</dbReference>
<gene>
    <name evidence="3" type="ORF">GA0070613_5474</name>
</gene>
<dbReference type="Gene3D" id="3.30.565.10">
    <property type="entry name" value="Histidine kinase-like ATPase, C-terminal domain"/>
    <property type="match status" value="1"/>
</dbReference>
<dbReference type="SUPFAM" id="SSF55874">
    <property type="entry name" value="ATPase domain of HSP90 chaperone/DNA topoisomerase II/histidine kinase"/>
    <property type="match status" value="1"/>
</dbReference>
<dbReference type="Pfam" id="PF13581">
    <property type="entry name" value="HATPase_c_2"/>
    <property type="match status" value="1"/>
</dbReference>
<dbReference type="PROSITE" id="PS50801">
    <property type="entry name" value="STAS"/>
    <property type="match status" value="1"/>
</dbReference>
<keyword evidence="1" id="KW-0418">Kinase</keyword>
<dbReference type="PANTHER" id="PTHR35526">
    <property type="entry name" value="ANTI-SIGMA-F FACTOR RSBW-RELATED"/>
    <property type="match status" value="1"/>
</dbReference>
<dbReference type="PANTHER" id="PTHR35526:SF3">
    <property type="entry name" value="ANTI-SIGMA-F FACTOR RSBW"/>
    <property type="match status" value="1"/>
</dbReference>
<organism evidence="3 4">
    <name type="scientific">Micromonospora inositola</name>
    <dbReference type="NCBI Taxonomy" id="47865"/>
    <lineage>
        <taxon>Bacteria</taxon>
        <taxon>Bacillati</taxon>
        <taxon>Actinomycetota</taxon>
        <taxon>Actinomycetes</taxon>
        <taxon>Micromonosporales</taxon>
        <taxon>Micromonosporaceae</taxon>
        <taxon>Micromonospora</taxon>
    </lineage>
</organism>
<dbReference type="Pfam" id="PF01740">
    <property type="entry name" value="STAS"/>
    <property type="match status" value="1"/>
</dbReference>
<name>A0A1C5JUD1_9ACTN</name>
<evidence type="ECO:0000313" key="4">
    <source>
        <dbReference type="Proteomes" id="UP000198221"/>
    </source>
</evidence>
<keyword evidence="1" id="KW-0808">Transferase</keyword>
<dbReference type="GO" id="GO:0004674">
    <property type="term" value="F:protein serine/threonine kinase activity"/>
    <property type="evidence" value="ECO:0007669"/>
    <property type="project" value="UniProtKB-KW"/>
</dbReference>
<dbReference type="SUPFAM" id="SSF52091">
    <property type="entry name" value="SpoIIaa-like"/>
    <property type="match status" value="1"/>
</dbReference>
<dbReference type="Proteomes" id="UP000198221">
    <property type="component" value="Chromosome I"/>
</dbReference>
<dbReference type="EMBL" id="LT607754">
    <property type="protein sequence ID" value="SCG74172.1"/>
    <property type="molecule type" value="Genomic_DNA"/>
</dbReference>
<dbReference type="CDD" id="cd16936">
    <property type="entry name" value="HATPase_RsbW-like"/>
    <property type="match status" value="1"/>
</dbReference>
<protein>
    <submittedName>
        <fullName evidence="3">Anti-anti-sigma factor</fullName>
    </submittedName>
</protein>
<reference evidence="4" key="1">
    <citation type="submission" date="2016-06" db="EMBL/GenBank/DDBJ databases">
        <authorList>
            <person name="Varghese N."/>
            <person name="Submissions Spin"/>
        </authorList>
    </citation>
    <scope>NUCLEOTIDE SEQUENCE [LARGE SCALE GENOMIC DNA]</scope>
    <source>
        <strain evidence="4">DSM 43819</strain>
    </source>
</reference>
<sequence length="243" mass="25689">MPTRISCEVRDESPVTLVRLAGALDLATMRTVHTVLDRCLTAQPDALVVDLAEVDVTDRLALSVFAAAARRAADWPAVPIVLCAPPPAAAAWLAETTACRVVPVRPDCAEATALAGASAAPRLRARLEPVAGACRRARELVTEACGRWNIPELTGPASLVLTELVSNVVRHAGTPMQVTVTLRRPYLQVAVMDGSRVAARAATGQDLRAEGGRGLLLVRELTQRWGSAPTGDGKVVWAMLPAN</sequence>
<dbReference type="OrthoDB" id="3364147at2"/>
<accession>A0A1C5JUD1</accession>
<feature type="domain" description="STAS" evidence="2">
    <location>
        <begin position="5"/>
        <end position="115"/>
    </location>
</feature>
<keyword evidence="1" id="KW-0723">Serine/threonine-protein kinase</keyword>
<keyword evidence="4" id="KW-1185">Reference proteome</keyword>